<dbReference type="AlphaFoldDB" id="A0A6J7HC71"/>
<sequence length="93" mass="9612">MVPPLVTASRWAPWRAVSVSVTRSQVSRGRSSAKASEGYRPASMSSTACSAESGSEAKAAERRSTPATSSTVLGSSATMATICWASTSSGLRR</sequence>
<feature type="compositionally biased region" description="Low complexity" evidence="1">
    <location>
        <begin position="22"/>
        <end position="32"/>
    </location>
</feature>
<gene>
    <name evidence="2" type="ORF">UFOPK3609_01067</name>
</gene>
<proteinExistence type="predicted"/>
<name>A0A6J7HC71_9ZZZZ</name>
<evidence type="ECO:0000256" key="1">
    <source>
        <dbReference type="SAM" id="MobiDB-lite"/>
    </source>
</evidence>
<organism evidence="2">
    <name type="scientific">freshwater metagenome</name>
    <dbReference type="NCBI Taxonomy" id="449393"/>
    <lineage>
        <taxon>unclassified sequences</taxon>
        <taxon>metagenomes</taxon>
        <taxon>ecological metagenomes</taxon>
    </lineage>
</organism>
<evidence type="ECO:0000313" key="2">
    <source>
        <dbReference type="EMBL" id="CAB4914463.1"/>
    </source>
</evidence>
<protein>
    <submittedName>
        <fullName evidence="2">Unannotated protein</fullName>
    </submittedName>
</protein>
<reference evidence="2" key="1">
    <citation type="submission" date="2020-05" db="EMBL/GenBank/DDBJ databases">
        <authorList>
            <person name="Chiriac C."/>
            <person name="Salcher M."/>
            <person name="Ghai R."/>
            <person name="Kavagutti S V."/>
        </authorList>
    </citation>
    <scope>NUCLEOTIDE SEQUENCE</scope>
</reference>
<dbReference type="EMBL" id="CAFBMQ010000158">
    <property type="protein sequence ID" value="CAB4914463.1"/>
    <property type="molecule type" value="Genomic_DNA"/>
</dbReference>
<feature type="compositionally biased region" description="Low complexity" evidence="1">
    <location>
        <begin position="48"/>
        <end position="57"/>
    </location>
</feature>
<feature type="region of interest" description="Disordered" evidence="1">
    <location>
        <begin position="22"/>
        <end position="73"/>
    </location>
</feature>
<accession>A0A6J7HC71</accession>